<evidence type="ECO:0000256" key="2">
    <source>
        <dbReference type="SAM" id="SignalP"/>
    </source>
</evidence>
<feature type="chain" id="PRO_5047181800" evidence="2">
    <location>
        <begin position="22"/>
        <end position="342"/>
    </location>
</feature>
<evidence type="ECO:0000259" key="3">
    <source>
        <dbReference type="PROSITE" id="PS50106"/>
    </source>
</evidence>
<sequence length="342" mass="36527">MKSHLAYGFATLLGVASSALAIEPPSTPAPIPPQASPEEAAAPQEVEQARQRVIPQDEPEVEVAPAPAPAANRAYLGVGGSQVPELLSEHLKLQPGHGVVVRALDPAGPAAKAGLVQNDVITKVNGNAVGSQEALAQTVSSMKPGDEVDVDFIHQGEAKTAKIALAVAPAQARAIAGNELKPLERLMLDGMPQDQAQRIQDAIQQNLRAFEDLDKEADALPGRMFGDAMRKRMEQMMQGMEQQAAPQGQGGINLKSSGTIRMLNADGSGVEVMSENGGKQVRVLGKNGKVEWQGPYDTPQDREAVPKDVRERIDNLNIDMDFKGQGLRLRMAPRFQPLEEGQ</sequence>
<dbReference type="InterPro" id="IPR036034">
    <property type="entry name" value="PDZ_sf"/>
</dbReference>
<accession>A0ABU9ARZ3</accession>
<feature type="compositionally biased region" description="Low complexity" evidence="1">
    <location>
        <begin position="36"/>
        <end position="46"/>
    </location>
</feature>
<dbReference type="EMBL" id="JBBUKT010000002">
    <property type="protein sequence ID" value="MEK7950484.1"/>
    <property type="molecule type" value="Genomic_DNA"/>
</dbReference>
<dbReference type="Pfam" id="PF13180">
    <property type="entry name" value="PDZ_2"/>
    <property type="match status" value="1"/>
</dbReference>
<proteinExistence type="predicted"/>
<evidence type="ECO:0000256" key="1">
    <source>
        <dbReference type="SAM" id="MobiDB-lite"/>
    </source>
</evidence>
<reference evidence="4 5" key="1">
    <citation type="submission" date="2024-04" db="EMBL/GenBank/DDBJ databases">
        <title>Luteolibacter sp. isolated from soil.</title>
        <authorList>
            <person name="An J."/>
        </authorList>
    </citation>
    <scope>NUCLEOTIDE SEQUENCE [LARGE SCALE GENOMIC DNA]</scope>
    <source>
        <strain evidence="4 5">Y139</strain>
    </source>
</reference>
<organism evidence="4 5">
    <name type="scientific">Luteolibacter soli</name>
    <dbReference type="NCBI Taxonomy" id="3135280"/>
    <lineage>
        <taxon>Bacteria</taxon>
        <taxon>Pseudomonadati</taxon>
        <taxon>Verrucomicrobiota</taxon>
        <taxon>Verrucomicrobiia</taxon>
        <taxon>Verrucomicrobiales</taxon>
        <taxon>Verrucomicrobiaceae</taxon>
        <taxon>Luteolibacter</taxon>
    </lineage>
</organism>
<keyword evidence="5" id="KW-1185">Reference proteome</keyword>
<dbReference type="Gene3D" id="2.30.42.10">
    <property type="match status" value="1"/>
</dbReference>
<dbReference type="SMART" id="SM00228">
    <property type="entry name" value="PDZ"/>
    <property type="match status" value="1"/>
</dbReference>
<dbReference type="InterPro" id="IPR001478">
    <property type="entry name" value="PDZ"/>
</dbReference>
<dbReference type="PROSITE" id="PS50106">
    <property type="entry name" value="PDZ"/>
    <property type="match status" value="1"/>
</dbReference>
<dbReference type="RefSeq" id="WP_341404089.1">
    <property type="nucleotide sequence ID" value="NZ_JBBUKT010000002.1"/>
</dbReference>
<dbReference type="Proteomes" id="UP001371305">
    <property type="component" value="Unassembled WGS sequence"/>
</dbReference>
<evidence type="ECO:0000313" key="4">
    <source>
        <dbReference type="EMBL" id="MEK7950484.1"/>
    </source>
</evidence>
<evidence type="ECO:0000313" key="5">
    <source>
        <dbReference type="Proteomes" id="UP001371305"/>
    </source>
</evidence>
<feature type="region of interest" description="Disordered" evidence="1">
    <location>
        <begin position="22"/>
        <end position="62"/>
    </location>
</feature>
<comment type="caution">
    <text evidence="4">The sequence shown here is derived from an EMBL/GenBank/DDBJ whole genome shotgun (WGS) entry which is preliminary data.</text>
</comment>
<protein>
    <submittedName>
        <fullName evidence="4">PDZ domain-containing protein</fullName>
    </submittedName>
</protein>
<dbReference type="SUPFAM" id="SSF50156">
    <property type="entry name" value="PDZ domain-like"/>
    <property type="match status" value="1"/>
</dbReference>
<gene>
    <name evidence="4" type="ORF">WKV53_08255</name>
</gene>
<keyword evidence="2" id="KW-0732">Signal</keyword>
<feature type="domain" description="PDZ" evidence="3">
    <location>
        <begin position="60"/>
        <end position="129"/>
    </location>
</feature>
<feature type="compositionally biased region" description="Pro residues" evidence="1">
    <location>
        <begin position="25"/>
        <end position="35"/>
    </location>
</feature>
<feature type="signal peptide" evidence="2">
    <location>
        <begin position="1"/>
        <end position="21"/>
    </location>
</feature>
<name>A0ABU9ARZ3_9BACT</name>